<protein>
    <submittedName>
        <fullName evidence="1">Uncharacterized protein</fullName>
    </submittedName>
</protein>
<accession>A0A2P2P055</accession>
<sequence length="18" mass="2181">MDQDKKYLEKPQDILKST</sequence>
<name>A0A2P2P055_RHIMU</name>
<dbReference type="EMBL" id="GGEC01067654">
    <property type="protein sequence ID" value="MBX48138.1"/>
    <property type="molecule type" value="Transcribed_RNA"/>
</dbReference>
<organism evidence="1">
    <name type="scientific">Rhizophora mucronata</name>
    <name type="common">Asiatic mangrove</name>
    <dbReference type="NCBI Taxonomy" id="61149"/>
    <lineage>
        <taxon>Eukaryota</taxon>
        <taxon>Viridiplantae</taxon>
        <taxon>Streptophyta</taxon>
        <taxon>Embryophyta</taxon>
        <taxon>Tracheophyta</taxon>
        <taxon>Spermatophyta</taxon>
        <taxon>Magnoliopsida</taxon>
        <taxon>eudicotyledons</taxon>
        <taxon>Gunneridae</taxon>
        <taxon>Pentapetalae</taxon>
        <taxon>rosids</taxon>
        <taxon>fabids</taxon>
        <taxon>Malpighiales</taxon>
        <taxon>Rhizophoraceae</taxon>
        <taxon>Rhizophora</taxon>
    </lineage>
</organism>
<proteinExistence type="predicted"/>
<evidence type="ECO:0000313" key="1">
    <source>
        <dbReference type="EMBL" id="MBX48138.1"/>
    </source>
</evidence>
<reference evidence="1" key="1">
    <citation type="submission" date="2018-02" db="EMBL/GenBank/DDBJ databases">
        <title>Rhizophora mucronata_Transcriptome.</title>
        <authorList>
            <person name="Meera S.P."/>
            <person name="Sreeshan A."/>
            <person name="Augustine A."/>
        </authorList>
    </citation>
    <scope>NUCLEOTIDE SEQUENCE</scope>
    <source>
        <tissue evidence="1">Leaf</tissue>
    </source>
</reference>
<dbReference type="AlphaFoldDB" id="A0A2P2P055"/>